<dbReference type="Proteomes" id="UP001597308">
    <property type="component" value="Unassembled WGS sequence"/>
</dbReference>
<dbReference type="PANTHER" id="PTHR48079">
    <property type="entry name" value="PROTEIN YEEZ"/>
    <property type="match status" value="1"/>
</dbReference>
<dbReference type="InterPro" id="IPR051783">
    <property type="entry name" value="NAD(P)-dependent_oxidoreduct"/>
</dbReference>
<dbReference type="InterPro" id="IPR036291">
    <property type="entry name" value="NAD(P)-bd_dom_sf"/>
</dbReference>
<dbReference type="Pfam" id="PF01370">
    <property type="entry name" value="Epimerase"/>
    <property type="match status" value="1"/>
</dbReference>
<organism evidence="2 3">
    <name type="scientific">Methylopila henanensis</name>
    <dbReference type="NCBI Taxonomy" id="873516"/>
    <lineage>
        <taxon>Bacteria</taxon>
        <taxon>Pseudomonadati</taxon>
        <taxon>Pseudomonadota</taxon>
        <taxon>Alphaproteobacteria</taxon>
        <taxon>Hyphomicrobiales</taxon>
        <taxon>Methylopilaceae</taxon>
        <taxon>Methylopila</taxon>
    </lineage>
</organism>
<accession>A0ABW4K9H6</accession>
<sequence length="328" mass="33855">MSEHGVALVTGAGGFIGSGVAARLADAGYQVRAGLRSSALPETLRRRERLVATPCDLDQPGDLRAAVDGADVVVHAAYGPDAEMEKQCRRLLAAMAEAGCGALVHFSSIAVYGEREGVIVESDGPVGSPGGYGEAKIACEAAIASWAGERPAERRALLLRPGAVYGRGSRFWIDKIRARLEAGALGDLGPAGDGVAPLIHVDDVAEMTFAAVRRLTDVAPFEGVAALNLVGPETPSWNRYFAGLAAAAGLPEPRSVGAVERGLRAALLRPAQIGRRLGLPGLAGLALSPAPGERALFARRAAFSTEAAERVLLTSAVIGLKDGLARSV</sequence>
<evidence type="ECO:0000259" key="1">
    <source>
        <dbReference type="Pfam" id="PF01370"/>
    </source>
</evidence>
<evidence type="ECO:0000313" key="3">
    <source>
        <dbReference type="Proteomes" id="UP001597308"/>
    </source>
</evidence>
<dbReference type="InterPro" id="IPR001509">
    <property type="entry name" value="Epimerase_deHydtase"/>
</dbReference>
<evidence type="ECO:0000313" key="2">
    <source>
        <dbReference type="EMBL" id="MFD1704840.1"/>
    </source>
</evidence>
<keyword evidence="3" id="KW-1185">Reference proteome</keyword>
<gene>
    <name evidence="2" type="ORF">ACFSCV_17680</name>
</gene>
<name>A0ABW4K9H6_9HYPH</name>
<dbReference type="PANTHER" id="PTHR48079:SF6">
    <property type="entry name" value="NAD(P)-BINDING DOMAIN-CONTAINING PROTEIN-RELATED"/>
    <property type="match status" value="1"/>
</dbReference>
<feature type="domain" description="NAD-dependent epimerase/dehydratase" evidence="1">
    <location>
        <begin position="7"/>
        <end position="215"/>
    </location>
</feature>
<protein>
    <submittedName>
        <fullName evidence="2">NAD-dependent epimerase/dehydratase family protein</fullName>
    </submittedName>
</protein>
<dbReference type="EMBL" id="JBHUER010000011">
    <property type="protein sequence ID" value="MFD1704840.1"/>
    <property type="molecule type" value="Genomic_DNA"/>
</dbReference>
<comment type="caution">
    <text evidence="2">The sequence shown here is derived from an EMBL/GenBank/DDBJ whole genome shotgun (WGS) entry which is preliminary data.</text>
</comment>
<proteinExistence type="predicted"/>
<dbReference type="RefSeq" id="WP_378800899.1">
    <property type="nucleotide sequence ID" value="NZ_JBHUER010000011.1"/>
</dbReference>
<dbReference type="Gene3D" id="3.40.50.720">
    <property type="entry name" value="NAD(P)-binding Rossmann-like Domain"/>
    <property type="match status" value="1"/>
</dbReference>
<dbReference type="SUPFAM" id="SSF51735">
    <property type="entry name" value="NAD(P)-binding Rossmann-fold domains"/>
    <property type="match status" value="1"/>
</dbReference>
<reference evidence="3" key="1">
    <citation type="journal article" date="2019" name="Int. J. Syst. Evol. Microbiol.">
        <title>The Global Catalogue of Microorganisms (GCM) 10K type strain sequencing project: providing services to taxonomists for standard genome sequencing and annotation.</title>
        <authorList>
            <consortium name="The Broad Institute Genomics Platform"/>
            <consortium name="The Broad Institute Genome Sequencing Center for Infectious Disease"/>
            <person name="Wu L."/>
            <person name="Ma J."/>
        </authorList>
    </citation>
    <scope>NUCLEOTIDE SEQUENCE [LARGE SCALE GENOMIC DNA]</scope>
    <source>
        <strain evidence="3">KCTC 23707</strain>
    </source>
</reference>
<dbReference type="CDD" id="cd08946">
    <property type="entry name" value="SDR_e"/>
    <property type="match status" value="1"/>
</dbReference>